<gene>
    <name evidence="1" type="ORF">U6A24_12665</name>
</gene>
<protein>
    <submittedName>
        <fullName evidence="1">Uncharacterized protein</fullName>
    </submittedName>
</protein>
<proteinExistence type="predicted"/>
<keyword evidence="2" id="KW-1185">Reference proteome</keyword>
<accession>A0ABU5ZWT0</accession>
<dbReference type="EMBL" id="JAYKLX010000005">
    <property type="protein sequence ID" value="MEB3346322.1"/>
    <property type="molecule type" value="Genomic_DNA"/>
</dbReference>
<evidence type="ECO:0000313" key="2">
    <source>
        <dbReference type="Proteomes" id="UP001327027"/>
    </source>
</evidence>
<name>A0ABU5ZWT0_9FLAO</name>
<organism evidence="1 2">
    <name type="scientific">Aquimarina gracilis</name>
    <dbReference type="NCBI Taxonomy" id="874422"/>
    <lineage>
        <taxon>Bacteria</taxon>
        <taxon>Pseudomonadati</taxon>
        <taxon>Bacteroidota</taxon>
        <taxon>Flavobacteriia</taxon>
        <taxon>Flavobacteriales</taxon>
        <taxon>Flavobacteriaceae</taxon>
        <taxon>Aquimarina</taxon>
    </lineage>
</organism>
<sequence length="103" mass="12732">MNYQSETVILHETFIDEMIDSCFTVDKYVKVRDKGSYWAELRYRKYTFHNQQGTFTKQKNVLQLKRIFHKLIAKYNAFEHEGYDYYRHNGQWYKYKIRKNING</sequence>
<evidence type="ECO:0000313" key="1">
    <source>
        <dbReference type="EMBL" id="MEB3346322.1"/>
    </source>
</evidence>
<dbReference type="RefSeq" id="WP_324180346.1">
    <property type="nucleotide sequence ID" value="NZ_BAABAW010000024.1"/>
</dbReference>
<comment type="caution">
    <text evidence="1">The sequence shown here is derived from an EMBL/GenBank/DDBJ whole genome shotgun (WGS) entry which is preliminary data.</text>
</comment>
<reference evidence="1 2" key="1">
    <citation type="journal article" date="2013" name="Int. J. Syst. Evol. Microbiol.">
        <title>Aquimarina gracilis sp. nov., isolated from the gut microflora of a mussel, Mytilus coruscus, and emended description of Aquimarina spongiae.</title>
        <authorList>
            <person name="Park S.C."/>
            <person name="Choe H.N."/>
            <person name="Baik K.S."/>
            <person name="Seong C.N."/>
        </authorList>
    </citation>
    <scope>NUCLEOTIDE SEQUENCE [LARGE SCALE GENOMIC DNA]</scope>
    <source>
        <strain evidence="1 2">PSC32</strain>
    </source>
</reference>
<dbReference type="Proteomes" id="UP001327027">
    <property type="component" value="Unassembled WGS sequence"/>
</dbReference>